<feature type="compositionally biased region" description="Basic and acidic residues" evidence="1">
    <location>
        <begin position="266"/>
        <end position="304"/>
    </location>
</feature>
<feature type="compositionally biased region" description="Basic and acidic residues" evidence="1">
    <location>
        <begin position="173"/>
        <end position="185"/>
    </location>
</feature>
<feature type="compositionally biased region" description="Basic and acidic residues" evidence="1">
    <location>
        <begin position="99"/>
        <end position="117"/>
    </location>
</feature>
<feature type="compositionally biased region" description="Low complexity" evidence="1">
    <location>
        <begin position="32"/>
        <end position="49"/>
    </location>
</feature>
<organism evidence="2 3">
    <name type="scientific">Melanomma pulvis-pyrius CBS 109.77</name>
    <dbReference type="NCBI Taxonomy" id="1314802"/>
    <lineage>
        <taxon>Eukaryota</taxon>
        <taxon>Fungi</taxon>
        <taxon>Dikarya</taxon>
        <taxon>Ascomycota</taxon>
        <taxon>Pezizomycotina</taxon>
        <taxon>Dothideomycetes</taxon>
        <taxon>Pleosporomycetidae</taxon>
        <taxon>Pleosporales</taxon>
        <taxon>Melanommataceae</taxon>
        <taxon>Melanomma</taxon>
    </lineage>
</organism>
<proteinExistence type="predicted"/>
<dbReference type="Proteomes" id="UP000799757">
    <property type="component" value="Unassembled WGS sequence"/>
</dbReference>
<evidence type="ECO:0000313" key="2">
    <source>
        <dbReference type="EMBL" id="KAF2800493.1"/>
    </source>
</evidence>
<feature type="region of interest" description="Disordered" evidence="1">
    <location>
        <begin position="1"/>
        <end position="448"/>
    </location>
</feature>
<dbReference type="OrthoDB" id="5424692at2759"/>
<evidence type="ECO:0008006" key="4">
    <source>
        <dbReference type="Google" id="ProtNLM"/>
    </source>
</evidence>
<keyword evidence="3" id="KW-1185">Reference proteome</keyword>
<gene>
    <name evidence="2" type="ORF">K505DRAFT_292731</name>
</gene>
<evidence type="ECO:0000313" key="3">
    <source>
        <dbReference type="Proteomes" id="UP000799757"/>
    </source>
</evidence>
<feature type="compositionally biased region" description="Basic and acidic residues" evidence="1">
    <location>
        <begin position="1"/>
        <end position="29"/>
    </location>
</feature>
<accession>A0A6A6XW71</accession>
<feature type="compositionally biased region" description="Gly residues" evidence="1">
    <location>
        <begin position="404"/>
        <end position="418"/>
    </location>
</feature>
<feature type="compositionally biased region" description="Polar residues" evidence="1">
    <location>
        <begin position="437"/>
        <end position="448"/>
    </location>
</feature>
<dbReference type="AlphaFoldDB" id="A0A6A6XW71"/>
<dbReference type="EMBL" id="MU001747">
    <property type="protein sequence ID" value="KAF2800493.1"/>
    <property type="molecule type" value="Genomic_DNA"/>
</dbReference>
<feature type="compositionally biased region" description="Basic residues" evidence="1">
    <location>
        <begin position="62"/>
        <end position="77"/>
    </location>
</feature>
<evidence type="ECO:0000256" key="1">
    <source>
        <dbReference type="SAM" id="MobiDB-lite"/>
    </source>
</evidence>
<reference evidence="2" key="1">
    <citation type="journal article" date="2020" name="Stud. Mycol.">
        <title>101 Dothideomycetes genomes: a test case for predicting lifestyles and emergence of pathogens.</title>
        <authorList>
            <person name="Haridas S."/>
            <person name="Albert R."/>
            <person name="Binder M."/>
            <person name="Bloem J."/>
            <person name="Labutti K."/>
            <person name="Salamov A."/>
            <person name="Andreopoulos B."/>
            <person name="Baker S."/>
            <person name="Barry K."/>
            <person name="Bills G."/>
            <person name="Bluhm B."/>
            <person name="Cannon C."/>
            <person name="Castanera R."/>
            <person name="Culley D."/>
            <person name="Daum C."/>
            <person name="Ezra D."/>
            <person name="Gonzalez J."/>
            <person name="Henrissat B."/>
            <person name="Kuo A."/>
            <person name="Liang C."/>
            <person name="Lipzen A."/>
            <person name="Lutzoni F."/>
            <person name="Magnuson J."/>
            <person name="Mondo S."/>
            <person name="Nolan M."/>
            <person name="Ohm R."/>
            <person name="Pangilinan J."/>
            <person name="Park H.-J."/>
            <person name="Ramirez L."/>
            <person name="Alfaro M."/>
            <person name="Sun H."/>
            <person name="Tritt A."/>
            <person name="Yoshinaga Y."/>
            <person name="Zwiers L.-H."/>
            <person name="Turgeon B."/>
            <person name="Goodwin S."/>
            <person name="Spatafora J."/>
            <person name="Crous P."/>
            <person name="Grigoriev I."/>
        </authorList>
    </citation>
    <scope>NUCLEOTIDE SEQUENCE</scope>
    <source>
        <strain evidence="2">CBS 109.77</strain>
    </source>
</reference>
<feature type="compositionally biased region" description="Basic and acidic residues" evidence="1">
    <location>
        <begin position="126"/>
        <end position="138"/>
    </location>
</feature>
<feature type="compositionally biased region" description="Low complexity" evidence="1">
    <location>
        <begin position="139"/>
        <end position="148"/>
    </location>
</feature>
<sequence>MDRDRDRDRDRERRDDRYSNTYRPGERPRSPGPRIDSYRSARSPSRRAPLTADTYTPASRTARPRSRSPPFRRRSRSPRRDEDRYRARPRSPPRRAFSPRRDDYRTDRARSPRRDAYDSYTTRSPRPRERSPPLRERLASPARSRGVRSPPPRPGRYEEPRSRAHSPFRRFSPARDPRDIRDPRDFRRRSPSPRRDRAEPFSVDTWRRRSPSPVRPTYPSNDVSGRESAATSRRSSPPPVHPSRAALVTDDRPLVVREPLSAPRSPIRERELDREREYPHRERERSSPRHRDTPPTGPRGDREFAPPTGPSASAPTGPSASYRNGENGFPRAPPTGPAGRAYPSPAISPPIGPSNLTPQVPAYPRAHNPGLVAPTRPRGGGRGGFQYDAPREFSGPPPRRGSAHWGGRGGGGYFGGAPSGPRGSVSGASTFAPPFRGSSNSTSTTYPRTQRFRDHLADLPKEIPGGQKAPELYDKSKILKLEEEARKLREMIDAKEAVKRQRLREWDVLEREANNAALRGELAEQHLRSLTGESEGGGVAF</sequence>
<protein>
    <recommendedName>
        <fullName evidence="4">Serine/arginine repetitive matrix protein 1</fullName>
    </recommendedName>
</protein>
<feature type="compositionally biased region" description="Low complexity" evidence="1">
    <location>
        <begin position="310"/>
        <end position="321"/>
    </location>
</feature>
<name>A0A6A6XW71_9PLEO</name>